<accession>A0ABX2PWR4</accession>
<evidence type="ECO:0000256" key="5">
    <source>
        <dbReference type="PROSITE-ProRule" id="PRU00335"/>
    </source>
</evidence>
<feature type="DNA-binding region" description="H-T-H motif" evidence="5">
    <location>
        <begin position="47"/>
        <end position="66"/>
    </location>
</feature>
<keyword evidence="2" id="KW-0805">Transcription regulation</keyword>
<dbReference type="PROSITE" id="PS50977">
    <property type="entry name" value="HTH_TETR_2"/>
    <property type="match status" value="1"/>
</dbReference>
<protein>
    <submittedName>
        <fullName evidence="7">TetR family transcriptional regulator</fullName>
    </submittedName>
</protein>
<dbReference type="InterPro" id="IPR039538">
    <property type="entry name" value="BetI_C"/>
</dbReference>
<evidence type="ECO:0000313" key="8">
    <source>
        <dbReference type="Proteomes" id="UP000630805"/>
    </source>
</evidence>
<comment type="caution">
    <text evidence="7">The sequence shown here is derived from an EMBL/GenBank/DDBJ whole genome shotgun (WGS) entry which is preliminary data.</text>
</comment>
<dbReference type="PRINTS" id="PR00455">
    <property type="entry name" value="HTHTETR"/>
</dbReference>
<dbReference type="Pfam" id="PF00440">
    <property type="entry name" value="TetR_N"/>
    <property type="match status" value="1"/>
</dbReference>
<dbReference type="InterPro" id="IPR050109">
    <property type="entry name" value="HTH-type_TetR-like_transc_reg"/>
</dbReference>
<dbReference type="PANTHER" id="PTHR30055">
    <property type="entry name" value="HTH-TYPE TRANSCRIPTIONAL REGULATOR RUTR"/>
    <property type="match status" value="1"/>
</dbReference>
<dbReference type="InterPro" id="IPR023772">
    <property type="entry name" value="DNA-bd_HTH_TetR-type_CS"/>
</dbReference>
<dbReference type="SUPFAM" id="SSF48498">
    <property type="entry name" value="Tetracyclin repressor-like, C-terminal domain"/>
    <property type="match status" value="1"/>
</dbReference>
<keyword evidence="8" id="KW-1185">Reference proteome</keyword>
<evidence type="ECO:0000256" key="3">
    <source>
        <dbReference type="ARBA" id="ARBA00023125"/>
    </source>
</evidence>
<evidence type="ECO:0000259" key="6">
    <source>
        <dbReference type="PROSITE" id="PS50977"/>
    </source>
</evidence>
<evidence type="ECO:0000256" key="2">
    <source>
        <dbReference type="ARBA" id="ARBA00023015"/>
    </source>
</evidence>
<sequence>MRLSLAENRTRIVTPSNAREVSKSKNRIHLLECAAQAIHKFGYRGTTTANIQQLSGLSRGMINLHFQSKENLLLALAEDLSERYASNWQKVLLDTEVSPADRLLGLFRADLSPEVLNERDVAIWFAFRSEVSAKPEYKKHIDSRDATFRASLIEICSALKDEGGYSQANPVLAANCVIALLEGMWTDFHLHSADFDRGKAEEACVYMVRSFFPDHF</sequence>
<evidence type="ECO:0000256" key="4">
    <source>
        <dbReference type="ARBA" id="ARBA00023163"/>
    </source>
</evidence>
<proteinExistence type="predicted"/>
<dbReference type="Gene3D" id="1.10.357.10">
    <property type="entry name" value="Tetracycline Repressor, domain 2"/>
    <property type="match status" value="1"/>
</dbReference>
<dbReference type="InterPro" id="IPR036271">
    <property type="entry name" value="Tet_transcr_reg_TetR-rel_C_sf"/>
</dbReference>
<gene>
    <name evidence="7" type="ORF">HW561_19915</name>
</gene>
<name>A0ABX2PWR4_9RHOB</name>
<dbReference type="Proteomes" id="UP000630805">
    <property type="component" value="Unassembled WGS sequence"/>
</dbReference>
<feature type="domain" description="HTH tetR-type" evidence="6">
    <location>
        <begin position="24"/>
        <end position="84"/>
    </location>
</feature>
<reference evidence="7 8" key="1">
    <citation type="submission" date="2020-06" db="EMBL/GenBank/DDBJ databases">
        <authorList>
            <person name="Cao W.R."/>
        </authorList>
    </citation>
    <scope>NUCLEOTIDE SEQUENCE [LARGE SCALE GENOMIC DNA]</scope>
    <source>
        <strain evidence="7 8">B1Z28</strain>
    </source>
</reference>
<dbReference type="PANTHER" id="PTHR30055:SF234">
    <property type="entry name" value="HTH-TYPE TRANSCRIPTIONAL REGULATOR BETI"/>
    <property type="match status" value="1"/>
</dbReference>
<evidence type="ECO:0000256" key="1">
    <source>
        <dbReference type="ARBA" id="ARBA00022491"/>
    </source>
</evidence>
<dbReference type="SUPFAM" id="SSF46689">
    <property type="entry name" value="Homeodomain-like"/>
    <property type="match status" value="1"/>
</dbReference>
<dbReference type="EMBL" id="JABXWT010000017">
    <property type="protein sequence ID" value="NVO58066.1"/>
    <property type="molecule type" value="Genomic_DNA"/>
</dbReference>
<keyword evidence="1" id="KW-0678">Repressor</keyword>
<dbReference type="InterPro" id="IPR001647">
    <property type="entry name" value="HTH_TetR"/>
</dbReference>
<keyword evidence="3 5" id="KW-0238">DNA-binding</keyword>
<dbReference type="InterPro" id="IPR009057">
    <property type="entry name" value="Homeodomain-like_sf"/>
</dbReference>
<dbReference type="Pfam" id="PF13977">
    <property type="entry name" value="TetR_C_6"/>
    <property type="match status" value="1"/>
</dbReference>
<dbReference type="PROSITE" id="PS01081">
    <property type="entry name" value="HTH_TETR_1"/>
    <property type="match status" value="1"/>
</dbReference>
<evidence type="ECO:0000313" key="7">
    <source>
        <dbReference type="EMBL" id="NVO58066.1"/>
    </source>
</evidence>
<keyword evidence="4" id="KW-0804">Transcription</keyword>
<organism evidence="7 8">
    <name type="scientific">Ruegeria haliotis</name>
    <dbReference type="NCBI Taxonomy" id="2747601"/>
    <lineage>
        <taxon>Bacteria</taxon>
        <taxon>Pseudomonadati</taxon>
        <taxon>Pseudomonadota</taxon>
        <taxon>Alphaproteobacteria</taxon>
        <taxon>Rhodobacterales</taxon>
        <taxon>Roseobacteraceae</taxon>
        <taxon>Ruegeria</taxon>
    </lineage>
</organism>